<evidence type="ECO:0000256" key="2">
    <source>
        <dbReference type="SAM" id="MobiDB-lite"/>
    </source>
</evidence>
<dbReference type="InParanoid" id="A0A0G4ES74"/>
<dbReference type="GO" id="GO:0016567">
    <property type="term" value="P:protein ubiquitination"/>
    <property type="evidence" value="ECO:0007669"/>
    <property type="project" value="TreeGrafter"/>
</dbReference>
<dbReference type="InterPro" id="IPR013083">
    <property type="entry name" value="Znf_RING/FYVE/PHD"/>
</dbReference>
<dbReference type="PANTHER" id="PTHR22696:SF1">
    <property type="entry name" value="E3 UBIQUITIN-PROTEIN LIGASE RNF26"/>
    <property type="match status" value="1"/>
</dbReference>
<dbReference type="InterPro" id="IPR001841">
    <property type="entry name" value="Znf_RING"/>
</dbReference>
<keyword evidence="1" id="KW-0479">Metal-binding</keyword>
<dbReference type="GO" id="GO:0008270">
    <property type="term" value="F:zinc ion binding"/>
    <property type="evidence" value="ECO:0007669"/>
    <property type="project" value="UniProtKB-KW"/>
</dbReference>
<dbReference type="PROSITE" id="PS50089">
    <property type="entry name" value="ZF_RING_2"/>
    <property type="match status" value="1"/>
</dbReference>
<keyword evidence="1" id="KW-0862">Zinc</keyword>
<name>A0A0G4ES74_VITBC</name>
<accession>A0A0G4ES74</accession>
<feature type="compositionally biased region" description="Basic and acidic residues" evidence="2">
    <location>
        <begin position="57"/>
        <end position="70"/>
    </location>
</feature>
<keyword evidence="1" id="KW-0863">Zinc-finger</keyword>
<evidence type="ECO:0000313" key="5">
    <source>
        <dbReference type="Proteomes" id="UP000041254"/>
    </source>
</evidence>
<feature type="compositionally biased region" description="Basic residues" evidence="2">
    <location>
        <begin position="248"/>
        <end position="267"/>
    </location>
</feature>
<sequence>MRRTHGSRGRGVVAGKGFVPPRGKHGHGTHNDGGPPPSSSTEGTDHSRNAIHTPLHQPRDQRTAHDDFWKRIRTKPPTNRTGHTTLRSTLQEMRTNNKSSAAASRQAPESPEVEVKRLTVPAARVESKYEPQTLMEQVSLLDQIGRLCRGDKRFAQHVEKAARRAANGGCGGDEAKGILALVQDKQRGDRNELLFIDLDGQVLGDKPGGDLSTFQSLSADGEGIDRPKEPPGSSSATLPSRHPETPPRRPRTPATPKKRPQKMRHGPHITGSPDGSRLRTSPGVGGSESRAPAPSLLTAGKSKTGEQVRYEVRRMADEMGWHNSCEVEGVEVAFASLVKPREDGETEGEEAAAKRGVSNECLGPVAKVPEDPAVLQLNGERYFLPITHKPTCLSSSRSDGRGHMAAAMKGPSAIEKEAQGVGAHGGVKELTWDTLHELLSRAKRERDILLKDRYELDRRSKQRIQQLEGEVEILRMTDTKRLVDNLSNCSRTPEEMTTIAKHLMQRRAVILQEELPLIEQMATKTIRLAQAAERANREDKCVVCSEEEKDTILLPCGHKCVCFACAASVVQQQATINRVCPVCKMYVARIDTVAAS</sequence>
<evidence type="ECO:0000256" key="1">
    <source>
        <dbReference type="PROSITE-ProRule" id="PRU00175"/>
    </source>
</evidence>
<evidence type="ECO:0000259" key="3">
    <source>
        <dbReference type="PROSITE" id="PS50089"/>
    </source>
</evidence>
<gene>
    <name evidence="4" type="ORF">Vbra_13095</name>
</gene>
<dbReference type="Proteomes" id="UP000041254">
    <property type="component" value="Unassembled WGS sequence"/>
</dbReference>
<evidence type="ECO:0000313" key="4">
    <source>
        <dbReference type="EMBL" id="CEM01465.1"/>
    </source>
</evidence>
<keyword evidence="5" id="KW-1185">Reference proteome</keyword>
<dbReference type="SMART" id="SM00184">
    <property type="entry name" value="RING"/>
    <property type="match status" value="1"/>
</dbReference>
<dbReference type="PANTHER" id="PTHR22696">
    <property type="entry name" value="E3 UBIQUITIN-PROTEIN LIGASE RNF26"/>
    <property type="match status" value="1"/>
</dbReference>
<feature type="compositionally biased region" description="Polar residues" evidence="2">
    <location>
        <begin position="76"/>
        <end position="103"/>
    </location>
</feature>
<feature type="region of interest" description="Disordered" evidence="2">
    <location>
        <begin position="1"/>
        <end position="113"/>
    </location>
</feature>
<reference evidence="4 5" key="1">
    <citation type="submission" date="2014-11" db="EMBL/GenBank/DDBJ databases">
        <authorList>
            <person name="Zhu J."/>
            <person name="Qi W."/>
            <person name="Song R."/>
        </authorList>
    </citation>
    <scope>NUCLEOTIDE SEQUENCE [LARGE SCALE GENOMIC DNA]</scope>
</reference>
<proteinExistence type="predicted"/>
<dbReference type="SUPFAM" id="SSF57850">
    <property type="entry name" value="RING/U-box"/>
    <property type="match status" value="1"/>
</dbReference>
<dbReference type="VEuPathDB" id="CryptoDB:Vbra_13095"/>
<dbReference type="AlphaFoldDB" id="A0A0G4ES74"/>
<dbReference type="EMBL" id="CDMY01000305">
    <property type="protein sequence ID" value="CEM01465.1"/>
    <property type="molecule type" value="Genomic_DNA"/>
</dbReference>
<dbReference type="Pfam" id="PF13920">
    <property type="entry name" value="zf-C3HC4_3"/>
    <property type="match status" value="1"/>
</dbReference>
<dbReference type="GO" id="GO:0006511">
    <property type="term" value="P:ubiquitin-dependent protein catabolic process"/>
    <property type="evidence" value="ECO:0007669"/>
    <property type="project" value="TreeGrafter"/>
</dbReference>
<dbReference type="OrthoDB" id="1711136at2759"/>
<dbReference type="GO" id="GO:0061630">
    <property type="term" value="F:ubiquitin protein ligase activity"/>
    <property type="evidence" value="ECO:0007669"/>
    <property type="project" value="TreeGrafter"/>
</dbReference>
<feature type="domain" description="RING-type" evidence="3">
    <location>
        <begin position="541"/>
        <end position="584"/>
    </location>
</feature>
<feature type="region of interest" description="Disordered" evidence="2">
    <location>
        <begin position="201"/>
        <end position="298"/>
    </location>
</feature>
<protein>
    <recommendedName>
        <fullName evidence="3">RING-type domain-containing protein</fullName>
    </recommendedName>
</protein>
<dbReference type="Gene3D" id="3.30.40.10">
    <property type="entry name" value="Zinc/RING finger domain, C3HC4 (zinc finger)"/>
    <property type="match status" value="1"/>
</dbReference>
<organism evidence="4 5">
    <name type="scientific">Vitrella brassicaformis (strain CCMP3155)</name>
    <dbReference type="NCBI Taxonomy" id="1169540"/>
    <lineage>
        <taxon>Eukaryota</taxon>
        <taxon>Sar</taxon>
        <taxon>Alveolata</taxon>
        <taxon>Colpodellida</taxon>
        <taxon>Vitrellaceae</taxon>
        <taxon>Vitrella</taxon>
    </lineage>
</organism>